<dbReference type="Gene3D" id="1.20.190.10">
    <property type="entry name" value="Pesticidal crystal protein, N-terminal domain"/>
    <property type="match status" value="1"/>
</dbReference>
<dbReference type="InterPro" id="IPR036716">
    <property type="entry name" value="Pest_crys_N_sf"/>
</dbReference>
<dbReference type="EMBL" id="JASJQH010009961">
    <property type="protein sequence ID" value="KAK9674839.1"/>
    <property type="molecule type" value="Genomic_DNA"/>
</dbReference>
<feature type="domain" description="Pesticidal crystal protein" evidence="2">
    <location>
        <begin position="12"/>
        <end position="209"/>
    </location>
</feature>
<dbReference type="Pfam" id="PF03945">
    <property type="entry name" value="Endotoxin_N"/>
    <property type="match status" value="1"/>
</dbReference>
<gene>
    <name evidence="3" type="ORF">K7432_016851</name>
</gene>
<evidence type="ECO:0000313" key="3">
    <source>
        <dbReference type="EMBL" id="KAK9674839.1"/>
    </source>
</evidence>
<comment type="caution">
    <text evidence="3">The sequence shown here is derived from an EMBL/GenBank/DDBJ whole genome shotgun (WGS) entry which is preliminary data.</text>
</comment>
<reference evidence="3 4" key="1">
    <citation type="submission" date="2023-04" db="EMBL/GenBank/DDBJ databases">
        <title>Genome of Basidiobolus ranarum AG-B5.</title>
        <authorList>
            <person name="Stajich J.E."/>
            <person name="Carter-House D."/>
            <person name="Gryganskyi A."/>
        </authorList>
    </citation>
    <scope>NUCLEOTIDE SEQUENCE [LARGE SCALE GENOMIC DNA]</scope>
    <source>
        <strain evidence="3 4">AG-B5</strain>
    </source>
</reference>
<evidence type="ECO:0000259" key="2">
    <source>
        <dbReference type="Pfam" id="PF03945"/>
    </source>
</evidence>
<dbReference type="SUPFAM" id="SSF56849">
    <property type="entry name" value="delta-Endotoxin (insectocide), N-terminal domain"/>
    <property type="match status" value="1"/>
</dbReference>
<accession>A0ABR2VLC1</accession>
<keyword evidence="4" id="KW-1185">Reference proteome</keyword>
<keyword evidence="1" id="KW-0175">Coiled coil</keyword>
<sequence length="222" mass="24935">MPVTNENLIDFVCTGYSLIPLVGSSTGPAVAFFLKEAFGMNQSQSAPDMMISFISEYSLNDAKGQVKALKANANSLLDALNNWQKTQTSEAAQEVRSRNGYAISEARSLLEVLSSPIESQKAAVQIPMVTCAFMYLTMLADTIQNGDDWGYEPDLLKSYEAEMYRYADKVFEYVAWNYAKSGYEYNPKRWPKCGDIDFDRYNASADAMQRSLIYFTSHEITD</sequence>
<feature type="coiled-coil region" evidence="1">
    <location>
        <begin position="59"/>
        <end position="86"/>
    </location>
</feature>
<dbReference type="InterPro" id="IPR005639">
    <property type="entry name" value="Pest_crys_dom_I"/>
</dbReference>
<evidence type="ECO:0000313" key="4">
    <source>
        <dbReference type="Proteomes" id="UP001479436"/>
    </source>
</evidence>
<evidence type="ECO:0000256" key="1">
    <source>
        <dbReference type="SAM" id="Coils"/>
    </source>
</evidence>
<protein>
    <recommendedName>
        <fullName evidence="2">Pesticidal crystal protein domain-containing protein</fullName>
    </recommendedName>
</protein>
<dbReference type="Proteomes" id="UP001479436">
    <property type="component" value="Unassembled WGS sequence"/>
</dbReference>
<name>A0ABR2VLC1_9FUNG</name>
<proteinExistence type="predicted"/>
<organism evidence="3 4">
    <name type="scientific">Basidiobolus ranarum</name>
    <dbReference type="NCBI Taxonomy" id="34480"/>
    <lineage>
        <taxon>Eukaryota</taxon>
        <taxon>Fungi</taxon>
        <taxon>Fungi incertae sedis</taxon>
        <taxon>Zoopagomycota</taxon>
        <taxon>Entomophthoromycotina</taxon>
        <taxon>Basidiobolomycetes</taxon>
        <taxon>Basidiobolales</taxon>
        <taxon>Basidiobolaceae</taxon>
        <taxon>Basidiobolus</taxon>
    </lineage>
</organism>